<reference evidence="2" key="1">
    <citation type="journal article" date="2015" name="Nature">
        <title>Complex archaea that bridge the gap between prokaryotes and eukaryotes.</title>
        <authorList>
            <person name="Spang A."/>
            <person name="Saw J.H."/>
            <person name="Jorgensen S.L."/>
            <person name="Zaremba-Niedzwiedzka K."/>
            <person name="Martijn J."/>
            <person name="Lind A.E."/>
            <person name="van Eijk R."/>
            <person name="Schleper C."/>
            <person name="Guy L."/>
            <person name="Ettema T.J."/>
        </authorList>
    </citation>
    <scope>NUCLEOTIDE SEQUENCE</scope>
</reference>
<comment type="caution">
    <text evidence="2">The sequence shown here is derived from an EMBL/GenBank/DDBJ whole genome shotgun (WGS) entry which is preliminary data.</text>
</comment>
<organism evidence="2">
    <name type="scientific">marine sediment metagenome</name>
    <dbReference type="NCBI Taxonomy" id="412755"/>
    <lineage>
        <taxon>unclassified sequences</taxon>
        <taxon>metagenomes</taxon>
        <taxon>ecological metagenomes</taxon>
    </lineage>
</organism>
<gene>
    <name evidence="2" type="ORF">LCGC14_3159820</name>
</gene>
<feature type="non-terminal residue" evidence="2">
    <location>
        <position position="1"/>
    </location>
</feature>
<feature type="coiled-coil region" evidence="1">
    <location>
        <begin position="194"/>
        <end position="265"/>
    </location>
</feature>
<dbReference type="AlphaFoldDB" id="A0A0F8XYC9"/>
<sequence length="278" mass="30978">SQANTVTAGAFDNFRRTRVAMSLTIMDCVQHYYTPRKIELVTDDTEAATIIDLDPDTLNAMKQARYDVVVATVPSLSNTEEDQFNTLSQLIPQMSQASPFWARMLLSASSLRDKDKFIKQLDELPKGPQISPKMTITAQLDAMSPVERAYLYQQMGAGEIAQAVMQENRPTTDMLKLQGIQMKLQGDLAKIKAQIELTQQKMEAEGHKAELEAQIADEEARAAIAQAKIDIVLAQMELEKERLEIEKAELGVEKARVEVDKAKVAKVQASKPKVKAKK</sequence>
<proteinExistence type="predicted"/>
<evidence type="ECO:0000256" key="1">
    <source>
        <dbReference type="SAM" id="Coils"/>
    </source>
</evidence>
<accession>A0A0F8XYC9</accession>
<protein>
    <submittedName>
        <fullName evidence="2">Uncharacterized protein</fullName>
    </submittedName>
</protein>
<name>A0A0F8XYC9_9ZZZZ</name>
<dbReference type="EMBL" id="LAZR01069809">
    <property type="protein sequence ID" value="KKK46979.1"/>
    <property type="molecule type" value="Genomic_DNA"/>
</dbReference>
<dbReference type="InterPro" id="IPR032427">
    <property type="entry name" value="P22_portal"/>
</dbReference>
<keyword evidence="1" id="KW-0175">Coiled coil</keyword>
<evidence type="ECO:0000313" key="2">
    <source>
        <dbReference type="EMBL" id="KKK46979.1"/>
    </source>
</evidence>
<dbReference type="Pfam" id="PF16510">
    <property type="entry name" value="P22_portal"/>
    <property type="match status" value="1"/>
</dbReference>